<gene>
    <name evidence="3" type="ORF">SFRICE_013205</name>
</gene>
<feature type="chain" id="PRO_5013722602" evidence="2">
    <location>
        <begin position="19"/>
        <end position="273"/>
    </location>
</feature>
<organism evidence="3">
    <name type="scientific">Spodoptera frugiperda</name>
    <name type="common">Fall armyworm</name>
    <dbReference type="NCBI Taxonomy" id="7108"/>
    <lineage>
        <taxon>Eukaryota</taxon>
        <taxon>Metazoa</taxon>
        <taxon>Ecdysozoa</taxon>
        <taxon>Arthropoda</taxon>
        <taxon>Hexapoda</taxon>
        <taxon>Insecta</taxon>
        <taxon>Pterygota</taxon>
        <taxon>Neoptera</taxon>
        <taxon>Endopterygota</taxon>
        <taxon>Lepidoptera</taxon>
        <taxon>Glossata</taxon>
        <taxon>Ditrysia</taxon>
        <taxon>Noctuoidea</taxon>
        <taxon>Noctuidae</taxon>
        <taxon>Amphipyrinae</taxon>
        <taxon>Spodoptera</taxon>
    </lineage>
</organism>
<feature type="compositionally biased region" description="Low complexity" evidence="1">
    <location>
        <begin position="255"/>
        <end position="266"/>
    </location>
</feature>
<reference evidence="3" key="1">
    <citation type="submission" date="2016-07" db="EMBL/GenBank/DDBJ databases">
        <authorList>
            <person name="Bretaudeau A."/>
        </authorList>
    </citation>
    <scope>NUCLEOTIDE SEQUENCE</scope>
    <source>
        <strain evidence="3">Rice</strain>
        <tissue evidence="3">Whole body</tissue>
    </source>
</reference>
<name>A0A2H1VIE6_SPOFR</name>
<feature type="signal peptide" evidence="2">
    <location>
        <begin position="1"/>
        <end position="18"/>
    </location>
</feature>
<dbReference type="EMBL" id="ODYU01002740">
    <property type="protein sequence ID" value="SOQ40617.1"/>
    <property type="molecule type" value="Genomic_DNA"/>
</dbReference>
<sequence>MLKHVILFMALAISIINSSVNDSCVSEGHEAVTGYDGFIKEAKDICVSSLQAVKDYVAAQVKKKLASYIRTCLNSAIEPDTLTKGKGVSESCKIKSKTAMEKNKSGPFWLCYITSLVTLVCVTPSLMSEVNDHCRSCLSSEATANNAEAWRKWWQRLELYLLASGLDRSEEKRKVAILLHSIGPKGLEIFNTFNISLDEAKIKDVKAKFDLYFEPRKNLTMCRYAISADAKKVKKFAKIVAKKLKAPKHKRQSKKTASLKSKSAPKNAYTTKK</sequence>
<dbReference type="AlphaFoldDB" id="A0A2H1VIE6"/>
<evidence type="ECO:0000256" key="2">
    <source>
        <dbReference type="SAM" id="SignalP"/>
    </source>
</evidence>
<evidence type="ECO:0000313" key="3">
    <source>
        <dbReference type="EMBL" id="SOQ40617.1"/>
    </source>
</evidence>
<proteinExistence type="predicted"/>
<evidence type="ECO:0000256" key="1">
    <source>
        <dbReference type="SAM" id="MobiDB-lite"/>
    </source>
</evidence>
<accession>A0A2H1VIE6</accession>
<protein>
    <submittedName>
        <fullName evidence="3">SFRICE_013205</fullName>
    </submittedName>
</protein>
<keyword evidence="2" id="KW-0732">Signal</keyword>
<feature type="region of interest" description="Disordered" evidence="1">
    <location>
        <begin position="244"/>
        <end position="273"/>
    </location>
</feature>
<feature type="compositionally biased region" description="Basic residues" evidence="1">
    <location>
        <begin position="244"/>
        <end position="254"/>
    </location>
</feature>